<dbReference type="EMBL" id="CAJOBJ010046465">
    <property type="protein sequence ID" value="CAF4352379.1"/>
    <property type="molecule type" value="Genomic_DNA"/>
</dbReference>
<dbReference type="Proteomes" id="UP000663856">
    <property type="component" value="Unassembled WGS sequence"/>
</dbReference>
<keyword evidence="5 9" id="KW-0999">Mitochondrion inner membrane</keyword>
<evidence type="ECO:0000313" key="15">
    <source>
        <dbReference type="EMBL" id="CAF4352379.1"/>
    </source>
</evidence>
<evidence type="ECO:0000313" key="11">
    <source>
        <dbReference type="EMBL" id="CAF1651332.1"/>
    </source>
</evidence>
<dbReference type="Pfam" id="PF03650">
    <property type="entry name" value="MPC"/>
    <property type="match status" value="1"/>
</dbReference>
<evidence type="ECO:0000256" key="1">
    <source>
        <dbReference type="ARBA" id="ARBA00004448"/>
    </source>
</evidence>
<evidence type="ECO:0000256" key="4">
    <source>
        <dbReference type="ARBA" id="ARBA00022692"/>
    </source>
</evidence>
<dbReference type="GO" id="GO:0005743">
    <property type="term" value="C:mitochondrial inner membrane"/>
    <property type="evidence" value="ECO:0007669"/>
    <property type="project" value="UniProtKB-SubCell"/>
</dbReference>
<evidence type="ECO:0000313" key="13">
    <source>
        <dbReference type="EMBL" id="CAF2148244.1"/>
    </source>
</evidence>
<comment type="caution">
    <text evidence="10">The sequence shown here is derived from an EMBL/GenBank/DDBJ whole genome shotgun (WGS) entry which is preliminary data.</text>
</comment>
<dbReference type="Proteomes" id="UP000681720">
    <property type="component" value="Unassembled WGS sequence"/>
</dbReference>
<dbReference type="Proteomes" id="UP000663866">
    <property type="component" value="Unassembled WGS sequence"/>
</dbReference>
<dbReference type="Proteomes" id="UP000663824">
    <property type="component" value="Unassembled WGS sequence"/>
</dbReference>
<proteinExistence type="inferred from homology"/>
<dbReference type="Proteomes" id="UP000663834">
    <property type="component" value="Unassembled WGS sequence"/>
</dbReference>
<dbReference type="EMBL" id="CAJNRF010013410">
    <property type="protein sequence ID" value="CAF2148244.1"/>
    <property type="molecule type" value="Genomic_DNA"/>
</dbReference>
<evidence type="ECO:0000256" key="9">
    <source>
        <dbReference type="RuleBase" id="RU363100"/>
    </source>
</evidence>
<evidence type="ECO:0000313" key="16">
    <source>
        <dbReference type="Proteomes" id="UP000663855"/>
    </source>
</evidence>
<dbReference type="Proteomes" id="UP000663855">
    <property type="component" value="Unassembled WGS sequence"/>
</dbReference>
<evidence type="ECO:0000256" key="7">
    <source>
        <dbReference type="ARBA" id="ARBA00023128"/>
    </source>
</evidence>
<reference evidence="10" key="1">
    <citation type="submission" date="2021-02" db="EMBL/GenBank/DDBJ databases">
        <authorList>
            <person name="Nowell W R."/>
        </authorList>
    </citation>
    <scope>NUCLEOTIDE SEQUENCE</scope>
</reference>
<evidence type="ECO:0000256" key="5">
    <source>
        <dbReference type="ARBA" id="ARBA00022792"/>
    </source>
</evidence>
<keyword evidence="17" id="KW-1185">Reference proteome</keyword>
<evidence type="ECO:0000313" key="12">
    <source>
        <dbReference type="EMBL" id="CAF2146021.1"/>
    </source>
</evidence>
<dbReference type="EMBL" id="CAJNOV010002048">
    <property type="protein sequence ID" value="CAF1087331.1"/>
    <property type="molecule type" value="Genomic_DNA"/>
</dbReference>
<evidence type="ECO:0000256" key="6">
    <source>
        <dbReference type="ARBA" id="ARBA00022989"/>
    </source>
</evidence>
<comment type="subcellular location">
    <subcellularLocation>
        <location evidence="1 9">Mitochondrion inner membrane</location>
        <topology evidence="1 9">Multi-pass membrane protein</topology>
    </subcellularLocation>
</comment>
<comment type="similarity">
    <text evidence="2 9">Belongs to the mitochondrial pyruvate carrier (MPC) (TC 2.A.105) family.</text>
</comment>
<gene>
    <name evidence="10" type="ORF">CJN711_LOCUS6491</name>
    <name evidence="15" type="ORF">GIL414_LOCUS28041</name>
    <name evidence="11" type="ORF">KQP761_LOCUS30040</name>
    <name evidence="12" type="ORF">MBJ925_LOCUS30391</name>
    <name evidence="14" type="ORF">OVN521_LOCUS30333</name>
    <name evidence="13" type="ORF">WKI299_LOCUS29738</name>
</gene>
<evidence type="ECO:0000256" key="2">
    <source>
        <dbReference type="ARBA" id="ARBA00006416"/>
    </source>
</evidence>
<evidence type="ECO:0000256" key="3">
    <source>
        <dbReference type="ARBA" id="ARBA00022448"/>
    </source>
</evidence>
<keyword evidence="6" id="KW-1133">Transmembrane helix</keyword>
<name>A0A814N973_9BILA</name>
<evidence type="ECO:0000313" key="14">
    <source>
        <dbReference type="EMBL" id="CAF4275468.1"/>
    </source>
</evidence>
<accession>A0A814N973</accession>
<keyword evidence="7 9" id="KW-0496">Mitochondrion</keyword>
<dbReference type="GO" id="GO:0006850">
    <property type="term" value="P:pyruvate import into mitochondria"/>
    <property type="evidence" value="ECO:0007669"/>
    <property type="project" value="InterPro"/>
</dbReference>
<keyword evidence="8" id="KW-0472">Membrane</keyword>
<dbReference type="EMBL" id="CAJNRE010016421">
    <property type="protein sequence ID" value="CAF2146021.1"/>
    <property type="molecule type" value="Genomic_DNA"/>
</dbReference>
<dbReference type="AlphaFoldDB" id="A0A814N973"/>
<dbReference type="InterPro" id="IPR005336">
    <property type="entry name" value="MPC"/>
</dbReference>
<sequence>MFILSDVYRLLIGIGDRVLSTSMKKIVKWDHPAGPKYVHFWSPVMKSSLVMAGIGDLMRPAEKLSLNQSISLAATGLIWSRYCMVIIPKNYFLGLVNFALGLTGLQQLIRIAHYHHTHPKELTKN</sequence>
<evidence type="ECO:0000256" key="8">
    <source>
        <dbReference type="ARBA" id="ARBA00023136"/>
    </source>
</evidence>
<dbReference type="EMBL" id="CAJNOW010016626">
    <property type="protein sequence ID" value="CAF1651332.1"/>
    <property type="molecule type" value="Genomic_DNA"/>
</dbReference>
<protein>
    <recommendedName>
        <fullName evidence="9">Mitochondrial pyruvate carrier</fullName>
    </recommendedName>
</protein>
<dbReference type="OrthoDB" id="869189at2759"/>
<comment type="function">
    <text evidence="9">Mediates the uptake of pyruvate into mitochondria.</text>
</comment>
<dbReference type="EMBL" id="CAJOBG010009880">
    <property type="protein sequence ID" value="CAF4275468.1"/>
    <property type="molecule type" value="Genomic_DNA"/>
</dbReference>
<keyword evidence="4" id="KW-0812">Transmembrane</keyword>
<evidence type="ECO:0000313" key="10">
    <source>
        <dbReference type="EMBL" id="CAF1087331.1"/>
    </source>
</evidence>
<organism evidence="10 16">
    <name type="scientific">Rotaria magnacalcarata</name>
    <dbReference type="NCBI Taxonomy" id="392030"/>
    <lineage>
        <taxon>Eukaryota</taxon>
        <taxon>Metazoa</taxon>
        <taxon>Spiralia</taxon>
        <taxon>Gnathifera</taxon>
        <taxon>Rotifera</taxon>
        <taxon>Eurotatoria</taxon>
        <taxon>Bdelloidea</taxon>
        <taxon>Philodinida</taxon>
        <taxon>Philodinidae</taxon>
        <taxon>Rotaria</taxon>
    </lineage>
</organism>
<keyword evidence="3 9" id="KW-0813">Transport</keyword>
<evidence type="ECO:0000313" key="17">
    <source>
        <dbReference type="Proteomes" id="UP000663866"/>
    </source>
</evidence>